<dbReference type="SMART" id="SM01034">
    <property type="entry name" value="BLUF"/>
    <property type="match status" value="1"/>
</dbReference>
<organism evidence="2 3">
    <name type="scientific">Methylibium petroleiphilum (strain ATCC BAA-1232 / LMG 22953 / PM1)</name>
    <dbReference type="NCBI Taxonomy" id="420662"/>
    <lineage>
        <taxon>Bacteria</taxon>
        <taxon>Pseudomonadati</taxon>
        <taxon>Pseudomonadota</taxon>
        <taxon>Betaproteobacteria</taxon>
        <taxon>Burkholderiales</taxon>
        <taxon>Sphaerotilaceae</taxon>
        <taxon>Methylibium</taxon>
    </lineage>
</organism>
<keyword evidence="3" id="KW-1185">Reference proteome</keyword>
<accession>A2SHW7</accession>
<evidence type="ECO:0000259" key="1">
    <source>
        <dbReference type="PROSITE" id="PS50925"/>
    </source>
</evidence>
<dbReference type="HOGENOM" id="CLU_097099_3_1_4"/>
<dbReference type="Gene3D" id="3.30.70.100">
    <property type="match status" value="1"/>
</dbReference>
<dbReference type="RefSeq" id="WP_011829793.1">
    <property type="nucleotide sequence ID" value="NC_008825.1"/>
</dbReference>
<dbReference type="AlphaFoldDB" id="A2SHW7"/>
<dbReference type="InterPro" id="IPR036046">
    <property type="entry name" value="Acylphosphatase-like_dom_sf"/>
</dbReference>
<dbReference type="GO" id="GO:0071949">
    <property type="term" value="F:FAD binding"/>
    <property type="evidence" value="ECO:0007669"/>
    <property type="project" value="InterPro"/>
</dbReference>
<reference evidence="2 3" key="1">
    <citation type="journal article" date="2007" name="J. Bacteriol.">
        <title>Whole-genome analysis of the methyl tert-butyl ether-degrading beta-proteobacterium Methylibium petroleiphilum PM1.</title>
        <authorList>
            <person name="Kane S.R."/>
            <person name="Chakicherla A.Y."/>
            <person name="Chain P.S.G."/>
            <person name="Schmidt R."/>
            <person name="Shin M.W."/>
            <person name="Legler T.C."/>
            <person name="Scow K.M."/>
            <person name="Larimer F.W."/>
            <person name="Lucas S.M."/>
            <person name="Richardson P.M."/>
            <person name="Hristova K.R."/>
        </authorList>
    </citation>
    <scope>NUCLEOTIDE SEQUENCE [LARGE SCALE GENOMIC DNA]</scope>
    <source>
        <strain evidence="3">ATCC BAA-1232 / LMG 22953 / PM1</strain>
    </source>
</reference>
<sequence>MTTLSQFLYLSQVRGDKPFETIAVVVAEARQLNAEQSITGVLVFDGAQVCQYVEGEVGTIDALIERLMVDPRHEQLKVLHHAPLQGERRFARWRLGT</sequence>
<dbReference type="Pfam" id="PF04940">
    <property type="entry name" value="BLUF"/>
    <property type="match status" value="1"/>
</dbReference>
<dbReference type="InterPro" id="IPR007024">
    <property type="entry name" value="BLUF_domain"/>
</dbReference>
<proteinExistence type="predicted"/>
<dbReference type="STRING" id="420662.Mpe_A2200"/>
<dbReference type="GO" id="GO:0009882">
    <property type="term" value="F:blue light photoreceptor activity"/>
    <property type="evidence" value="ECO:0007669"/>
    <property type="project" value="InterPro"/>
</dbReference>
<dbReference type="EMBL" id="CP000555">
    <property type="protein sequence ID" value="ABM95156.1"/>
    <property type="molecule type" value="Genomic_DNA"/>
</dbReference>
<evidence type="ECO:0000313" key="3">
    <source>
        <dbReference type="Proteomes" id="UP000000366"/>
    </source>
</evidence>
<dbReference type="KEGG" id="mpt:Mpe_A2200"/>
<dbReference type="PROSITE" id="PS50925">
    <property type="entry name" value="BLUF"/>
    <property type="match status" value="1"/>
</dbReference>
<feature type="domain" description="BLUF" evidence="1">
    <location>
        <begin position="4"/>
        <end position="96"/>
    </location>
</feature>
<name>A2SHW7_METPP</name>
<gene>
    <name evidence="2" type="ordered locus">Mpe_A2200</name>
</gene>
<evidence type="ECO:0000313" key="2">
    <source>
        <dbReference type="EMBL" id="ABM95156.1"/>
    </source>
</evidence>
<protein>
    <recommendedName>
        <fullName evidence="1">BLUF domain-containing protein</fullName>
    </recommendedName>
</protein>
<dbReference type="SUPFAM" id="SSF54975">
    <property type="entry name" value="Acylphosphatase/BLUF domain-like"/>
    <property type="match status" value="1"/>
</dbReference>
<dbReference type="Proteomes" id="UP000000366">
    <property type="component" value="Chromosome"/>
</dbReference>
<dbReference type="eggNOG" id="COG2200">
    <property type="taxonomic scope" value="Bacteria"/>
</dbReference>